<dbReference type="EMBL" id="VCGU01000003">
    <property type="protein sequence ID" value="TRY78907.1"/>
    <property type="molecule type" value="Genomic_DNA"/>
</dbReference>
<dbReference type="PANTHER" id="PTHR33244:SF3">
    <property type="entry name" value="PEPTIDASE A2 DOMAIN-CONTAINING PROTEIN"/>
    <property type="match status" value="1"/>
</dbReference>
<keyword evidence="3" id="KW-1185">Reference proteome</keyword>
<organism evidence="2 3">
    <name type="scientific">Tigriopus californicus</name>
    <name type="common">Marine copepod</name>
    <dbReference type="NCBI Taxonomy" id="6832"/>
    <lineage>
        <taxon>Eukaryota</taxon>
        <taxon>Metazoa</taxon>
        <taxon>Ecdysozoa</taxon>
        <taxon>Arthropoda</taxon>
        <taxon>Crustacea</taxon>
        <taxon>Multicrustacea</taxon>
        <taxon>Hexanauplia</taxon>
        <taxon>Copepoda</taxon>
        <taxon>Harpacticoida</taxon>
        <taxon>Harpacticidae</taxon>
        <taxon>Tigriopus</taxon>
    </lineage>
</organism>
<sequence length="285" mass="32962">MSSDLFEYGGHCFIVICDQYSGWPLLKSYGKRSPCADDETVLPIATPLHTKVDPTVCSLAEEKTDKVNLKQKWQYDERARDFEPLGIGVKVRVQDASTHLWDRLGTAHGIRDGHGGRSTNSLAKLTDAKTLPYNCRRRFQFVMLNYPKDSCAIDPKEIVEALFDILIWNPKEGACKSDQKRKQYYDRRSFILKRLAVGENVLVQNPKTKRWDRLASVINSDDRRKYQLQFLNGKVLWRNRRYIRQAPKSPFGDQTGSKCDSPPKSHLIHPRKSIRTQRRPSFYQS</sequence>
<evidence type="ECO:0000313" key="3">
    <source>
        <dbReference type="Proteomes" id="UP000318571"/>
    </source>
</evidence>
<feature type="region of interest" description="Disordered" evidence="1">
    <location>
        <begin position="247"/>
        <end position="285"/>
    </location>
</feature>
<protein>
    <submittedName>
        <fullName evidence="2">Uncharacterized protein</fullName>
    </submittedName>
</protein>
<dbReference type="AlphaFoldDB" id="A0A553PMI5"/>
<proteinExistence type="predicted"/>
<dbReference type="Proteomes" id="UP000318571">
    <property type="component" value="Chromosome 11"/>
</dbReference>
<evidence type="ECO:0000313" key="2">
    <source>
        <dbReference type="EMBL" id="TRY78907.1"/>
    </source>
</evidence>
<accession>A0A553PMI5</accession>
<reference evidence="2 3" key="1">
    <citation type="journal article" date="2018" name="Nat. Ecol. Evol.">
        <title>Genomic signatures of mitonuclear coevolution across populations of Tigriopus californicus.</title>
        <authorList>
            <person name="Barreto F.S."/>
            <person name="Watson E.T."/>
            <person name="Lima T.G."/>
            <person name="Willett C.S."/>
            <person name="Edmands S."/>
            <person name="Li W."/>
            <person name="Burton R.S."/>
        </authorList>
    </citation>
    <scope>NUCLEOTIDE SEQUENCE [LARGE SCALE GENOMIC DNA]</scope>
    <source>
        <strain evidence="2 3">San Diego</strain>
    </source>
</reference>
<evidence type="ECO:0000256" key="1">
    <source>
        <dbReference type="SAM" id="MobiDB-lite"/>
    </source>
</evidence>
<name>A0A553PMI5_TIGCA</name>
<dbReference type="STRING" id="6832.A0A553PMI5"/>
<feature type="compositionally biased region" description="Basic residues" evidence="1">
    <location>
        <begin position="266"/>
        <end position="278"/>
    </location>
</feature>
<gene>
    <name evidence="2" type="ORF">TCAL_15361</name>
</gene>
<dbReference type="PANTHER" id="PTHR33244">
    <property type="entry name" value="INTEGRASE CATALYTIC DOMAIN-CONTAINING PROTEIN-RELATED"/>
    <property type="match status" value="1"/>
</dbReference>
<comment type="caution">
    <text evidence="2">The sequence shown here is derived from an EMBL/GenBank/DDBJ whole genome shotgun (WGS) entry which is preliminary data.</text>
</comment>